<evidence type="ECO:0000256" key="2">
    <source>
        <dbReference type="SAM" id="SignalP"/>
    </source>
</evidence>
<comment type="caution">
    <text evidence="3">The sequence shown here is derived from an EMBL/GenBank/DDBJ whole genome shotgun (WGS) entry which is preliminary data.</text>
</comment>
<keyword evidence="2" id="KW-0732">Signal</keyword>
<feature type="signal peptide" evidence="2">
    <location>
        <begin position="1"/>
        <end position="24"/>
    </location>
</feature>
<dbReference type="Proteomes" id="UP000521943">
    <property type="component" value="Unassembled WGS sequence"/>
</dbReference>
<accession>A0A8H6H965</accession>
<organism evidence="3 4">
    <name type="scientific">Ephemerocybe angulata</name>
    <dbReference type="NCBI Taxonomy" id="980116"/>
    <lineage>
        <taxon>Eukaryota</taxon>
        <taxon>Fungi</taxon>
        <taxon>Dikarya</taxon>
        <taxon>Basidiomycota</taxon>
        <taxon>Agaricomycotina</taxon>
        <taxon>Agaricomycetes</taxon>
        <taxon>Agaricomycetidae</taxon>
        <taxon>Agaricales</taxon>
        <taxon>Agaricineae</taxon>
        <taxon>Psathyrellaceae</taxon>
        <taxon>Ephemerocybe</taxon>
    </lineage>
</organism>
<dbReference type="EMBL" id="JACGCI010000176">
    <property type="protein sequence ID" value="KAF6742709.1"/>
    <property type="molecule type" value="Genomic_DNA"/>
</dbReference>
<sequence length="82" mass="9119">MGTHTTVAFALAIIVAFCTLRASAWVDDYDRFDKHYVWGDDYEDYNEFGIGVQVGGAVSRAGVGIVPFFVVNVVWLALFRVL</sequence>
<gene>
    <name evidence="3" type="ORF">DFP72DRAFT_1179094</name>
</gene>
<keyword evidence="4" id="KW-1185">Reference proteome</keyword>
<evidence type="ECO:0000313" key="3">
    <source>
        <dbReference type="EMBL" id="KAF6742709.1"/>
    </source>
</evidence>
<feature type="chain" id="PRO_5034093133" evidence="2">
    <location>
        <begin position="25"/>
        <end position="82"/>
    </location>
</feature>
<feature type="transmembrane region" description="Helical" evidence="1">
    <location>
        <begin position="61"/>
        <end position="79"/>
    </location>
</feature>
<evidence type="ECO:0000256" key="1">
    <source>
        <dbReference type="SAM" id="Phobius"/>
    </source>
</evidence>
<reference evidence="3 4" key="1">
    <citation type="submission" date="2020-07" db="EMBL/GenBank/DDBJ databases">
        <title>Comparative genomics of pyrophilous fungi reveals a link between fire events and developmental genes.</title>
        <authorList>
            <consortium name="DOE Joint Genome Institute"/>
            <person name="Steindorff A.S."/>
            <person name="Carver A."/>
            <person name="Calhoun S."/>
            <person name="Stillman K."/>
            <person name="Liu H."/>
            <person name="Lipzen A."/>
            <person name="Pangilinan J."/>
            <person name="Labutti K."/>
            <person name="Bruns T.D."/>
            <person name="Grigoriev I.V."/>
        </authorList>
    </citation>
    <scope>NUCLEOTIDE SEQUENCE [LARGE SCALE GENOMIC DNA]</scope>
    <source>
        <strain evidence="3 4">CBS 144469</strain>
    </source>
</reference>
<protein>
    <submittedName>
        <fullName evidence="3">Uncharacterized protein</fullName>
    </submittedName>
</protein>
<evidence type="ECO:0000313" key="4">
    <source>
        <dbReference type="Proteomes" id="UP000521943"/>
    </source>
</evidence>
<keyword evidence="1" id="KW-1133">Transmembrane helix</keyword>
<keyword evidence="1" id="KW-0812">Transmembrane</keyword>
<proteinExistence type="predicted"/>
<keyword evidence="1" id="KW-0472">Membrane</keyword>
<name>A0A8H6H965_9AGAR</name>
<dbReference type="AlphaFoldDB" id="A0A8H6H965"/>